<reference evidence="10 11" key="1">
    <citation type="submission" date="2015-06" db="EMBL/GenBank/DDBJ databases">
        <title>Expansion of signal transduction pathways in fungi by whole-genome duplication.</title>
        <authorList>
            <consortium name="DOE Joint Genome Institute"/>
            <person name="Corrochano L.M."/>
            <person name="Kuo A."/>
            <person name="Marcet-Houben M."/>
            <person name="Polaino S."/>
            <person name="Salamov A."/>
            <person name="Villalobos J.M."/>
            <person name="Alvarez M.I."/>
            <person name="Avalos J."/>
            <person name="Benito E.P."/>
            <person name="Benoit I."/>
            <person name="Burger G."/>
            <person name="Camino L.P."/>
            <person name="Canovas D."/>
            <person name="Cerda-Olmedo E."/>
            <person name="Cheng J.-F."/>
            <person name="Dominguez A."/>
            <person name="Elias M."/>
            <person name="Eslava A.P."/>
            <person name="Glaser F."/>
            <person name="Grimwood J."/>
            <person name="Gutierrez G."/>
            <person name="Heitman J."/>
            <person name="Henrissat B."/>
            <person name="Iturriaga E.A."/>
            <person name="Lang B.F."/>
            <person name="Lavin J.L."/>
            <person name="Lee S."/>
            <person name="Li W."/>
            <person name="Lindquist E."/>
            <person name="Lopez-Garcia S."/>
            <person name="Luque E.M."/>
            <person name="Marcos A.T."/>
            <person name="Martin J."/>
            <person name="Mccluskey K."/>
            <person name="Medina H.R."/>
            <person name="Miralles-Duran A."/>
            <person name="Miyazaki A."/>
            <person name="Munoz-Torres E."/>
            <person name="Oguiza J.A."/>
            <person name="Ohm R."/>
            <person name="Olmedo M."/>
            <person name="Orejas M."/>
            <person name="Ortiz-Castellanos L."/>
            <person name="Pisabarro A.G."/>
            <person name="Rodriguez-Romero J."/>
            <person name="Ruiz-Herrera J."/>
            <person name="Ruiz-Vazquez R."/>
            <person name="Sanz C."/>
            <person name="Schackwitz W."/>
            <person name="Schmutz J."/>
            <person name="Shahriari M."/>
            <person name="Shelest E."/>
            <person name="Silva-Franco F."/>
            <person name="Soanes D."/>
            <person name="Syed K."/>
            <person name="Tagua V.G."/>
            <person name="Talbot N.J."/>
            <person name="Thon M."/>
            <person name="De Vries R.P."/>
            <person name="Wiebenga A."/>
            <person name="Yadav J.S."/>
            <person name="Braun E.L."/>
            <person name="Baker S."/>
            <person name="Garre V."/>
            <person name="Horwitz B."/>
            <person name="Torres-Martinez S."/>
            <person name="Idnurm A."/>
            <person name="Herrera-Estrella A."/>
            <person name="Gabaldon T."/>
            <person name="Grigoriev I.V."/>
        </authorList>
    </citation>
    <scope>NUCLEOTIDE SEQUENCE [LARGE SCALE GENOMIC DNA]</scope>
    <source>
        <strain evidence="10 11">CBS 277.49</strain>
    </source>
</reference>
<feature type="region of interest" description="Disordered" evidence="8">
    <location>
        <begin position="160"/>
        <end position="190"/>
    </location>
</feature>
<gene>
    <name evidence="10" type="ORF">MUCCIDRAFT_157508</name>
</gene>
<protein>
    <submittedName>
        <fullName evidence="10">Transcription factor CBF</fullName>
    </submittedName>
</protein>
<dbReference type="GO" id="GO:0000981">
    <property type="term" value="F:DNA-binding transcription factor activity, RNA polymerase II-specific"/>
    <property type="evidence" value="ECO:0007669"/>
    <property type="project" value="TreeGrafter"/>
</dbReference>
<dbReference type="GO" id="GO:0005634">
    <property type="term" value="C:nucleus"/>
    <property type="evidence" value="ECO:0007669"/>
    <property type="project" value="UniProtKB-SubCell"/>
</dbReference>
<evidence type="ECO:0000313" key="10">
    <source>
        <dbReference type="EMBL" id="OAC97814.1"/>
    </source>
</evidence>
<keyword evidence="11" id="KW-1185">Reference proteome</keyword>
<feature type="compositionally biased region" description="Low complexity" evidence="8">
    <location>
        <begin position="168"/>
        <end position="177"/>
    </location>
</feature>
<proteinExistence type="inferred from homology"/>
<evidence type="ECO:0000256" key="2">
    <source>
        <dbReference type="ARBA" id="ARBA00023015"/>
    </source>
</evidence>
<dbReference type="CDD" id="cd22908">
    <property type="entry name" value="HFD_NFYC-like"/>
    <property type="match status" value="1"/>
</dbReference>
<dbReference type="SUPFAM" id="SSF47113">
    <property type="entry name" value="Histone-fold"/>
    <property type="match status" value="1"/>
</dbReference>
<keyword evidence="2" id="KW-0805">Transcription regulation</keyword>
<dbReference type="GO" id="GO:0046982">
    <property type="term" value="F:protein heterodimerization activity"/>
    <property type="evidence" value="ECO:0007669"/>
    <property type="project" value="InterPro"/>
</dbReference>
<dbReference type="FunFam" id="1.10.20.10:FF:000006">
    <property type="entry name" value="Nuclear transcription factor Y subunit gamma"/>
    <property type="match status" value="1"/>
</dbReference>
<feature type="domain" description="Core Histone H2A/H2B/H3" evidence="9">
    <location>
        <begin position="70"/>
        <end position="140"/>
    </location>
</feature>
<dbReference type="OrthoDB" id="1272441at2759"/>
<comment type="similarity">
    <text evidence="7">Belongs to the NFYC/HAP5 subunit family.</text>
</comment>
<name>A0A168GLK3_MUCCL</name>
<evidence type="ECO:0000259" key="9">
    <source>
        <dbReference type="Pfam" id="PF00125"/>
    </source>
</evidence>
<dbReference type="STRING" id="747725.A0A168GLK3"/>
<accession>A0A168GLK3</accession>
<dbReference type="PANTHER" id="PTHR10252">
    <property type="entry name" value="HISTONE-LIKE TRANSCRIPTION FACTOR CCAAT-RELATED"/>
    <property type="match status" value="1"/>
</dbReference>
<evidence type="ECO:0000313" key="11">
    <source>
        <dbReference type="Proteomes" id="UP000077051"/>
    </source>
</evidence>
<feature type="compositionally biased region" description="Polar residues" evidence="8">
    <location>
        <begin position="34"/>
        <end position="47"/>
    </location>
</feature>
<evidence type="ECO:0000256" key="1">
    <source>
        <dbReference type="ARBA" id="ARBA00004123"/>
    </source>
</evidence>
<sequence length="260" mass="29179">MASQQPGDQHPQSQYVPVPTDPMHQQQQQQQVQNTLSSVPAAPSTSTGNYPAFDLGKFWTEQMQLADMFESDFKNHPLPLARIKKVMKTDQEVKMISAEAPVLFAKGCEIFITELTKRAWVHAEENKRRTLQRSDIATAISKTDMCDFLIDIVPREEAVKTQSAPFEQQPQQQPQQPEYGSYYPAQGGVPQYAPQQSMEAAAYASYSQLTAEQMQQYQLQLQQYAAQQQQQQQLAYPHGADSSTAAQQSSTSSNPTTKTE</sequence>
<dbReference type="AlphaFoldDB" id="A0A168GLK3"/>
<keyword evidence="3" id="KW-0238">DNA-binding</keyword>
<dbReference type="Gene3D" id="1.10.20.10">
    <property type="entry name" value="Histone, subunit A"/>
    <property type="match status" value="1"/>
</dbReference>
<dbReference type="PANTHER" id="PTHR10252:SF8">
    <property type="entry name" value="NUCLEAR TRANSCRIPTION FACTOR Y SUBUNIT GAMMA"/>
    <property type="match status" value="1"/>
</dbReference>
<dbReference type="InterPro" id="IPR007125">
    <property type="entry name" value="H2A/H2B/H3"/>
</dbReference>
<dbReference type="VEuPathDB" id="FungiDB:MUCCIDRAFT_157508"/>
<evidence type="ECO:0000256" key="6">
    <source>
        <dbReference type="ARBA" id="ARBA00023242"/>
    </source>
</evidence>
<feature type="compositionally biased region" description="Low complexity" evidence="8">
    <location>
        <begin position="228"/>
        <end position="253"/>
    </location>
</feature>
<comment type="caution">
    <text evidence="10">The sequence shown here is derived from an EMBL/GenBank/DDBJ whole genome shotgun (WGS) entry which is preliminary data.</text>
</comment>
<dbReference type="GO" id="GO:0000978">
    <property type="term" value="F:RNA polymerase II cis-regulatory region sequence-specific DNA binding"/>
    <property type="evidence" value="ECO:0007669"/>
    <property type="project" value="TreeGrafter"/>
</dbReference>
<keyword evidence="6" id="KW-0539">Nucleus</keyword>
<evidence type="ECO:0000256" key="4">
    <source>
        <dbReference type="ARBA" id="ARBA00023159"/>
    </source>
</evidence>
<feature type="compositionally biased region" description="Polar residues" evidence="8">
    <location>
        <begin position="1"/>
        <end position="15"/>
    </location>
</feature>
<feature type="region of interest" description="Disordered" evidence="8">
    <location>
        <begin position="228"/>
        <end position="260"/>
    </location>
</feature>
<keyword evidence="4" id="KW-0010">Activator</keyword>
<evidence type="ECO:0000256" key="5">
    <source>
        <dbReference type="ARBA" id="ARBA00023163"/>
    </source>
</evidence>
<evidence type="ECO:0000256" key="3">
    <source>
        <dbReference type="ARBA" id="ARBA00023125"/>
    </source>
</evidence>
<organism evidence="10 11">
    <name type="scientific">Mucor lusitanicus CBS 277.49</name>
    <dbReference type="NCBI Taxonomy" id="747725"/>
    <lineage>
        <taxon>Eukaryota</taxon>
        <taxon>Fungi</taxon>
        <taxon>Fungi incertae sedis</taxon>
        <taxon>Mucoromycota</taxon>
        <taxon>Mucoromycotina</taxon>
        <taxon>Mucoromycetes</taxon>
        <taxon>Mucorales</taxon>
        <taxon>Mucorineae</taxon>
        <taxon>Mucoraceae</taxon>
        <taxon>Mucor</taxon>
    </lineage>
</organism>
<feature type="region of interest" description="Disordered" evidence="8">
    <location>
        <begin position="1"/>
        <end position="47"/>
    </location>
</feature>
<keyword evidence="5" id="KW-0804">Transcription</keyword>
<dbReference type="Proteomes" id="UP000077051">
    <property type="component" value="Unassembled WGS sequence"/>
</dbReference>
<dbReference type="Pfam" id="PF00125">
    <property type="entry name" value="Histone"/>
    <property type="match status" value="1"/>
</dbReference>
<evidence type="ECO:0000256" key="8">
    <source>
        <dbReference type="SAM" id="MobiDB-lite"/>
    </source>
</evidence>
<comment type="subcellular location">
    <subcellularLocation>
        <location evidence="1">Nucleus</location>
    </subcellularLocation>
</comment>
<evidence type="ECO:0000256" key="7">
    <source>
        <dbReference type="ARBA" id="ARBA00038129"/>
    </source>
</evidence>
<dbReference type="InterPro" id="IPR050568">
    <property type="entry name" value="Transcr_DNA_Rep_Reg"/>
</dbReference>
<dbReference type="EMBL" id="AMYB01000012">
    <property type="protein sequence ID" value="OAC97814.1"/>
    <property type="molecule type" value="Genomic_DNA"/>
</dbReference>
<dbReference type="InterPro" id="IPR009072">
    <property type="entry name" value="Histone-fold"/>
</dbReference>